<dbReference type="InterPro" id="IPR050314">
    <property type="entry name" value="Glycosyl_Hydrlase_18"/>
</dbReference>
<dbReference type="InterPro" id="IPR001579">
    <property type="entry name" value="Glyco_hydro_18_chit_AS"/>
</dbReference>
<dbReference type="PROSITE" id="PS01095">
    <property type="entry name" value="GH18_1"/>
    <property type="match status" value="1"/>
</dbReference>
<evidence type="ECO:0000256" key="2">
    <source>
        <dbReference type="ARBA" id="ARBA00004613"/>
    </source>
</evidence>
<dbReference type="GO" id="GO:0008061">
    <property type="term" value="F:chitin binding"/>
    <property type="evidence" value="ECO:0007669"/>
    <property type="project" value="InterPro"/>
</dbReference>
<evidence type="ECO:0000256" key="11">
    <source>
        <dbReference type="ARBA" id="ARBA00023326"/>
    </source>
</evidence>
<dbReference type="EMBL" id="LCWV01000001">
    <property type="protein sequence ID" value="PWI76456.1"/>
    <property type="molecule type" value="Genomic_DNA"/>
</dbReference>
<protein>
    <recommendedName>
        <fullName evidence="4">chitinase</fullName>
        <ecNumber evidence="4">3.2.1.14</ecNumber>
    </recommendedName>
</protein>
<comment type="subcellular location">
    <subcellularLocation>
        <location evidence="2">Secreted</location>
    </subcellularLocation>
</comment>
<feature type="compositionally biased region" description="Polar residues" evidence="13">
    <location>
        <begin position="269"/>
        <end position="282"/>
    </location>
</feature>
<comment type="caution">
    <text evidence="15">The sequence shown here is derived from an EMBL/GenBank/DDBJ whole genome shotgun (WGS) entry which is preliminary data.</text>
</comment>
<evidence type="ECO:0000256" key="10">
    <source>
        <dbReference type="ARBA" id="ARBA00023295"/>
    </source>
</evidence>
<evidence type="ECO:0000313" key="16">
    <source>
        <dbReference type="Proteomes" id="UP000245956"/>
    </source>
</evidence>
<gene>
    <name evidence="15" type="ORF">PCL_03650</name>
</gene>
<dbReference type="SMART" id="SM00636">
    <property type="entry name" value="Glyco_18"/>
    <property type="match status" value="1"/>
</dbReference>
<evidence type="ECO:0000256" key="1">
    <source>
        <dbReference type="ARBA" id="ARBA00000822"/>
    </source>
</evidence>
<evidence type="ECO:0000256" key="5">
    <source>
        <dbReference type="ARBA" id="ARBA00022525"/>
    </source>
</evidence>
<dbReference type="InterPro" id="IPR011583">
    <property type="entry name" value="Chitinase_II/V-like_cat"/>
</dbReference>
<dbReference type="Gene3D" id="3.10.50.10">
    <property type="match status" value="1"/>
</dbReference>
<evidence type="ECO:0000256" key="12">
    <source>
        <dbReference type="RuleBase" id="RU000489"/>
    </source>
</evidence>
<dbReference type="InterPro" id="IPR001223">
    <property type="entry name" value="Glyco_hydro18_cat"/>
</dbReference>
<keyword evidence="7" id="KW-0146">Chitin degradation</keyword>
<keyword evidence="9" id="KW-0119">Carbohydrate metabolism</keyword>
<proteinExistence type="inferred from homology"/>
<feature type="region of interest" description="Disordered" evidence="13">
    <location>
        <begin position="458"/>
        <end position="493"/>
    </location>
</feature>
<dbReference type="InterPro" id="IPR029070">
    <property type="entry name" value="Chitinase_insertion_sf"/>
</dbReference>
<dbReference type="PANTHER" id="PTHR11177">
    <property type="entry name" value="CHITINASE"/>
    <property type="match status" value="1"/>
</dbReference>
<dbReference type="PROSITE" id="PS51910">
    <property type="entry name" value="GH18_2"/>
    <property type="match status" value="1"/>
</dbReference>
<comment type="catalytic activity">
    <reaction evidence="1">
        <text>Random endo-hydrolysis of N-acetyl-beta-D-glucosaminide (1-&gt;4)-beta-linkages in chitin and chitodextrins.</text>
        <dbReference type="EC" id="3.2.1.14"/>
    </reaction>
</comment>
<comment type="similarity">
    <text evidence="3">Belongs to the glycosyl hydrolase 18 family. Chitinase class V subfamily.</text>
</comment>
<dbReference type="InterPro" id="IPR017853">
    <property type="entry name" value="GH"/>
</dbReference>
<feature type="compositionally biased region" description="Basic residues" evidence="13">
    <location>
        <begin position="548"/>
        <end position="562"/>
    </location>
</feature>
<keyword evidence="6 12" id="KW-0378">Hydrolase</keyword>
<dbReference type="CDD" id="cd00067">
    <property type="entry name" value="GAL4"/>
    <property type="match status" value="1"/>
</dbReference>
<dbReference type="GO" id="GO:0000272">
    <property type="term" value="P:polysaccharide catabolic process"/>
    <property type="evidence" value="ECO:0007669"/>
    <property type="project" value="UniProtKB-KW"/>
</dbReference>
<keyword evidence="10 12" id="KW-0326">Glycosidase</keyword>
<dbReference type="PANTHER" id="PTHR11177:SF228">
    <property type="entry name" value="CHITINASE"/>
    <property type="match status" value="1"/>
</dbReference>
<sequence length="1402" mass="153606">MTFWLARWACTGRRWLTGRAVALDESNFGYLFLAGIANTRHGEQVEVAVMLAKLRGAFWVAVGQEGGATSESDNVPSTARGADRPLKGRRYARWGGMCRWGRFACEWGERLNLVRGGDAVVYWDAGVGEGFCVQRSCVCCSLAQPKHASGYILREPPRASQVQPVYGLETARARGNTRERERPRRPKSRRRRAAVIDDDRNGRGEGAAETARRPIVSPSRWHRVGLDRERPPALAQKQELQGNAKRSFEDEDAQRGTRAIASGRDSRNASKAMTWSAPSSTRIALPWPSIPIDRLRDKVGISPRAPSQSQQADGGARGQAFGLENSLQTDHHHHHSPTGEEEESHPGGAEQSTFAGEYAAGWMAQPPGAPSSLNGRHRFALLPGGCHLEQAPAVLAALGGRDSFTARMTREREAVMPHAMAHVRSSSWYTYRQGLASWRWPPANPPLPAYAILPSSHPPILPSSTHPGSDPSQGEAVVKGRTAHGRATEEHPWPSQDETRFLVLHRADEQAHTLRPSLIAARAPSIKLTLALARRCPAYPRTAGAKRAGSKRKRQVPAKHLHPSTTSSNIPSPLPQCDQAKPACSRCARLNLACIGCGQQRFKFKDETPNLKAADKQLSRRTPAASRAALARAAFDPSRALTNPTTITASAFISVLEITDPSYDLFCYGTFMNEIPQQLGRHEALDASAEALASCFSCVHTGTVSTLSISKYVRALNSVQKCLQNPKTAYSGETLCAIYLIMLVQGWIGKDDDSFPQHGQAMAHLLGVIVNRDLHEPQNAVMLITLTVSVLLESIFNPDIQLEPWLSTLAEVHRPTAPVQNVEGVVLTCLELQNMSLMTEILRRPMQNTSQMKTLYQIVRLDFPGLKRHLLEVIEPACTGPLEKLPLVLVRLQTRYQAAYCLLLSMGMTLNGMLRALNPYDTLLGEEMDVYCAEMLDLAERAKRRRPFGASHIPLGLLSAWAAMDDESQRPAIKSMIAEYDTGFGYVNWQAKAELLRPAYDTVRNRLAASKLSSPDPGDISDDSGCAMEDINLGISYSKVDDVCCILPSAGVNAVYYPSWRAYKDKTPGTLDAESITHVFYAFVGVSEDGTLRLLDEWADLQKPTDGQQGCLAALAELKRKNPHIKTLVSVGGASASAEFPALAAREKSRHTFANQIREFCDRHSLDGVDVDWEHPKSHDEGRHFVKLLHSIRRTLPSPQYLVTTALPVGEYCLRNIDLADASRHLDFLNLMAYDFTGPWTKVCGHHAQLRADRGGSGSAAGHHPDLTASGAQGVEYVLSRRFPAHKILLGIPVYARFFPAASQQGQRFDSGAAGETDYCDLPEGWIARAHVDERKGTASLFDGGEGGKGFVSFDVPKTVAAKARYARDVGLGGVFYWNGAGDRSGELSLIKAGHGVLVEHL</sequence>
<keyword evidence="11" id="KW-0624">Polysaccharide degradation</keyword>
<dbReference type="Proteomes" id="UP000245956">
    <property type="component" value="Unassembled WGS sequence"/>
</dbReference>
<evidence type="ECO:0000256" key="4">
    <source>
        <dbReference type="ARBA" id="ARBA00012729"/>
    </source>
</evidence>
<evidence type="ECO:0000256" key="6">
    <source>
        <dbReference type="ARBA" id="ARBA00022801"/>
    </source>
</evidence>
<dbReference type="InterPro" id="IPR001138">
    <property type="entry name" value="Zn2Cys6_DnaBD"/>
</dbReference>
<feature type="region of interest" description="Disordered" evidence="13">
    <location>
        <begin position="328"/>
        <end position="351"/>
    </location>
</feature>
<feature type="domain" description="GH18" evidence="14">
    <location>
        <begin position="1051"/>
        <end position="1401"/>
    </location>
</feature>
<dbReference type="EC" id="3.2.1.14" evidence="4"/>
<name>A0A2U3EPL7_PURLI</name>
<evidence type="ECO:0000259" key="14">
    <source>
        <dbReference type="PROSITE" id="PS51910"/>
    </source>
</evidence>
<evidence type="ECO:0000256" key="8">
    <source>
        <dbReference type="ARBA" id="ARBA00023242"/>
    </source>
</evidence>
<reference evidence="15 16" key="1">
    <citation type="journal article" date="2016" name="Front. Microbiol.">
        <title>Genome and transcriptome sequences reveal the specific parasitism of the nematophagous Purpureocillium lilacinum 36-1.</title>
        <authorList>
            <person name="Xie J."/>
            <person name="Li S."/>
            <person name="Mo C."/>
            <person name="Xiao X."/>
            <person name="Peng D."/>
            <person name="Wang G."/>
            <person name="Xiao Y."/>
        </authorList>
    </citation>
    <scope>NUCLEOTIDE SEQUENCE [LARGE SCALE GENOMIC DNA]</scope>
    <source>
        <strain evidence="15 16">36-1</strain>
    </source>
</reference>
<accession>A0A2U3EPL7</accession>
<feature type="compositionally biased region" description="Basic and acidic residues" evidence="13">
    <location>
        <begin position="194"/>
        <end position="203"/>
    </location>
</feature>
<organism evidence="15 16">
    <name type="scientific">Purpureocillium lilacinum</name>
    <name type="common">Paecilomyces lilacinus</name>
    <dbReference type="NCBI Taxonomy" id="33203"/>
    <lineage>
        <taxon>Eukaryota</taxon>
        <taxon>Fungi</taxon>
        <taxon>Dikarya</taxon>
        <taxon>Ascomycota</taxon>
        <taxon>Pezizomycotina</taxon>
        <taxon>Sordariomycetes</taxon>
        <taxon>Hypocreomycetidae</taxon>
        <taxon>Hypocreales</taxon>
        <taxon>Ophiocordycipitaceae</taxon>
        <taxon>Purpureocillium</taxon>
    </lineage>
</organism>
<evidence type="ECO:0000313" key="15">
    <source>
        <dbReference type="EMBL" id="PWI76456.1"/>
    </source>
</evidence>
<feature type="region of interest" description="Disordered" evidence="13">
    <location>
        <begin position="541"/>
        <end position="573"/>
    </location>
</feature>
<feature type="compositionally biased region" description="Basic residues" evidence="13">
    <location>
        <begin position="183"/>
        <end position="193"/>
    </location>
</feature>
<evidence type="ECO:0000256" key="13">
    <source>
        <dbReference type="SAM" id="MobiDB-lite"/>
    </source>
</evidence>
<evidence type="ECO:0000256" key="9">
    <source>
        <dbReference type="ARBA" id="ARBA00023277"/>
    </source>
</evidence>
<dbReference type="GO" id="GO:0006032">
    <property type="term" value="P:chitin catabolic process"/>
    <property type="evidence" value="ECO:0007669"/>
    <property type="project" value="UniProtKB-KW"/>
</dbReference>
<keyword evidence="8" id="KW-0539">Nucleus</keyword>
<dbReference type="GO" id="GO:0008843">
    <property type="term" value="F:endochitinase activity"/>
    <property type="evidence" value="ECO:0007669"/>
    <property type="project" value="UniProtKB-EC"/>
</dbReference>
<dbReference type="GO" id="GO:0008270">
    <property type="term" value="F:zinc ion binding"/>
    <property type="evidence" value="ECO:0007669"/>
    <property type="project" value="InterPro"/>
</dbReference>
<feature type="region of interest" description="Disordered" evidence="13">
    <location>
        <begin position="162"/>
        <end position="285"/>
    </location>
</feature>
<evidence type="ECO:0000256" key="3">
    <source>
        <dbReference type="ARBA" id="ARBA00008682"/>
    </source>
</evidence>
<keyword evidence="5" id="KW-0964">Secreted</keyword>
<dbReference type="SUPFAM" id="SSF51445">
    <property type="entry name" value="(Trans)glycosidases"/>
    <property type="match status" value="1"/>
</dbReference>
<dbReference type="GO" id="GO:0005576">
    <property type="term" value="C:extracellular region"/>
    <property type="evidence" value="ECO:0007669"/>
    <property type="project" value="UniProtKB-SubCell"/>
</dbReference>
<dbReference type="Gene3D" id="3.20.20.80">
    <property type="entry name" value="Glycosidases"/>
    <property type="match status" value="1"/>
</dbReference>
<evidence type="ECO:0000256" key="7">
    <source>
        <dbReference type="ARBA" id="ARBA00023024"/>
    </source>
</evidence>
<dbReference type="GO" id="GO:0000981">
    <property type="term" value="F:DNA-binding transcription factor activity, RNA polymerase II-specific"/>
    <property type="evidence" value="ECO:0007669"/>
    <property type="project" value="InterPro"/>
</dbReference>
<dbReference type="Pfam" id="PF00704">
    <property type="entry name" value="Glyco_hydro_18"/>
    <property type="match status" value="1"/>
</dbReference>